<sequence length="199" mass="20944">MRSRARLASPVAFAAATMVLLTACQQSKDPPVNKAPISSVAAPPYICEVIPLDAVQLMTGVPDPVVGGKFDMTVGAEMNGKPWGSGGCFAYRPTGDKPKVLEVTLSPDGTKDEVEYRIRKGAARLPEIVPGANGFYFQDGSAGNTQAAAVLVHGYDRVIVQLVRGVKGRDNAADVVALMKLVAPKLILDATPAPEKTKD</sequence>
<name>A0ABP6ZM85_9ACTN</name>
<accession>A0ABP6ZM85</accession>
<comment type="caution">
    <text evidence="1">The sequence shown here is derived from an EMBL/GenBank/DDBJ whole genome shotgun (WGS) entry which is preliminary data.</text>
</comment>
<gene>
    <name evidence="1" type="ORF">GCM10022419_112620</name>
</gene>
<reference evidence="2" key="1">
    <citation type="journal article" date="2019" name="Int. J. Syst. Evol. Microbiol.">
        <title>The Global Catalogue of Microorganisms (GCM) 10K type strain sequencing project: providing services to taxonomists for standard genome sequencing and annotation.</title>
        <authorList>
            <consortium name="The Broad Institute Genomics Platform"/>
            <consortium name="The Broad Institute Genome Sequencing Center for Infectious Disease"/>
            <person name="Wu L."/>
            <person name="Ma J."/>
        </authorList>
    </citation>
    <scope>NUCLEOTIDE SEQUENCE [LARGE SCALE GENOMIC DNA]</scope>
    <source>
        <strain evidence="2">JCM 17326</strain>
    </source>
</reference>
<evidence type="ECO:0000313" key="1">
    <source>
        <dbReference type="EMBL" id="GAA3609131.1"/>
    </source>
</evidence>
<evidence type="ECO:0000313" key="2">
    <source>
        <dbReference type="Proteomes" id="UP001500630"/>
    </source>
</evidence>
<dbReference type="PROSITE" id="PS51257">
    <property type="entry name" value="PROKAR_LIPOPROTEIN"/>
    <property type="match status" value="1"/>
</dbReference>
<organism evidence="1 2">
    <name type="scientific">Nonomuraea rosea</name>
    <dbReference type="NCBI Taxonomy" id="638574"/>
    <lineage>
        <taxon>Bacteria</taxon>
        <taxon>Bacillati</taxon>
        <taxon>Actinomycetota</taxon>
        <taxon>Actinomycetes</taxon>
        <taxon>Streptosporangiales</taxon>
        <taxon>Streptosporangiaceae</taxon>
        <taxon>Nonomuraea</taxon>
    </lineage>
</organism>
<keyword evidence="2" id="KW-1185">Reference proteome</keyword>
<dbReference type="EMBL" id="BAABDQ010000045">
    <property type="protein sequence ID" value="GAA3609131.1"/>
    <property type="molecule type" value="Genomic_DNA"/>
</dbReference>
<protein>
    <recommendedName>
        <fullName evidence="3">DUF3558 domain-containing protein</fullName>
    </recommendedName>
</protein>
<evidence type="ECO:0008006" key="3">
    <source>
        <dbReference type="Google" id="ProtNLM"/>
    </source>
</evidence>
<proteinExistence type="predicted"/>
<dbReference type="Proteomes" id="UP001500630">
    <property type="component" value="Unassembled WGS sequence"/>
</dbReference>